<dbReference type="InterPro" id="IPR011042">
    <property type="entry name" value="6-blade_b-propeller_TolB-like"/>
</dbReference>
<keyword evidence="2" id="KW-0862">Zinc</keyword>
<dbReference type="InterPro" id="IPR013658">
    <property type="entry name" value="SGL"/>
</dbReference>
<dbReference type="SUPFAM" id="SSF63829">
    <property type="entry name" value="Calcium-dependent phosphotriesterase"/>
    <property type="match status" value="1"/>
</dbReference>
<evidence type="ECO:0000256" key="1">
    <source>
        <dbReference type="PIRSR" id="PIRSR605511-1"/>
    </source>
</evidence>
<dbReference type="InterPro" id="IPR005511">
    <property type="entry name" value="SMP-30"/>
</dbReference>
<comment type="cofactor">
    <cofactor evidence="2">
        <name>Zn(2+)</name>
        <dbReference type="ChEBI" id="CHEBI:29105"/>
    </cofactor>
    <text evidence="2">Binds 1 divalent metal cation per subunit.</text>
</comment>
<dbReference type="EC" id="3.1.1.-" evidence="4"/>
<accession>A0A380WCP0</accession>
<reference evidence="4 5" key="1">
    <citation type="submission" date="2018-06" db="EMBL/GenBank/DDBJ databases">
        <authorList>
            <consortium name="Pathogen Informatics"/>
            <person name="Doyle S."/>
        </authorList>
    </citation>
    <scope>NUCLEOTIDE SEQUENCE [LARGE SCALE GENOMIC DNA]</scope>
    <source>
        <strain evidence="4 5">NCTC12722</strain>
    </source>
</reference>
<dbReference type="GO" id="GO:0016787">
    <property type="term" value="F:hydrolase activity"/>
    <property type="evidence" value="ECO:0007669"/>
    <property type="project" value="UniProtKB-KW"/>
</dbReference>
<sequence length="305" mass="33936">MIMLNPVERLVAEIHYQLPDKWRKKARTEWSDPNRANAEVDSFLEGPSFDRDGNLYFVDIPYGRIFKLAPNGNCDLVCQYDGWPNGLKIHKDGRIFICDYKRGLILLDEKRGVVEPLLATRNSEAWKGLNDLVFDANGACYFTDQGQTGIHDPTGRVYRLDANGKLDLLLSNIPSPNGLALNMKENRLFLSVTRQNAVWRCPIMTDGTMSKVGTYLQLSGGHGGPDGMALDEEDAVIVCQLGVGVWRFDSDGMPTHLITGRVGHHLTNVAYGGKDNKTLFITEADTGTILKVEMPVAGKTLYSHH</sequence>
<dbReference type="Gene3D" id="2.120.10.30">
    <property type="entry name" value="TolB, C-terminal domain"/>
    <property type="match status" value="1"/>
</dbReference>
<dbReference type="Proteomes" id="UP000254343">
    <property type="component" value="Unassembled WGS sequence"/>
</dbReference>
<evidence type="ECO:0000313" key="5">
    <source>
        <dbReference type="Proteomes" id="UP000254343"/>
    </source>
</evidence>
<gene>
    <name evidence="4" type="ORF">NCTC12722_03365</name>
</gene>
<evidence type="ECO:0000256" key="2">
    <source>
        <dbReference type="PIRSR" id="PIRSR605511-2"/>
    </source>
</evidence>
<protein>
    <submittedName>
        <fullName evidence="4">Lactonase drp35</fullName>
        <ecNumber evidence="4">3.1.1.-</ecNumber>
    </submittedName>
</protein>
<keyword evidence="2" id="KW-0479">Metal-binding</keyword>
<dbReference type="PRINTS" id="PR01790">
    <property type="entry name" value="SMP30FAMILY"/>
</dbReference>
<name>A0A380WCP0_AFIFE</name>
<dbReference type="Pfam" id="PF08450">
    <property type="entry name" value="SGL"/>
    <property type="match status" value="1"/>
</dbReference>
<dbReference type="PANTHER" id="PTHR47572:SF5">
    <property type="entry name" value="BLR2277 PROTEIN"/>
    <property type="match status" value="1"/>
</dbReference>
<evidence type="ECO:0000259" key="3">
    <source>
        <dbReference type="Pfam" id="PF08450"/>
    </source>
</evidence>
<dbReference type="EMBL" id="UIGB01000001">
    <property type="protein sequence ID" value="SUU86143.1"/>
    <property type="molecule type" value="Genomic_DNA"/>
</dbReference>
<dbReference type="OrthoDB" id="241638at2"/>
<feature type="binding site" evidence="2">
    <location>
        <position position="177"/>
    </location>
    <ligand>
        <name>a divalent metal cation</name>
        <dbReference type="ChEBI" id="CHEBI:60240"/>
    </ligand>
</feature>
<keyword evidence="4" id="KW-0378">Hydrolase</keyword>
<feature type="binding site" evidence="2">
    <location>
        <position position="130"/>
    </location>
    <ligand>
        <name>substrate</name>
    </ligand>
</feature>
<dbReference type="InterPro" id="IPR051262">
    <property type="entry name" value="SMP-30/CGR1_Lactonase"/>
</dbReference>
<dbReference type="RefSeq" id="WP_002716967.1">
    <property type="nucleotide sequence ID" value="NZ_UFSI01000001.1"/>
</dbReference>
<dbReference type="GO" id="GO:0046872">
    <property type="term" value="F:metal ion binding"/>
    <property type="evidence" value="ECO:0007669"/>
    <property type="project" value="UniProtKB-KW"/>
</dbReference>
<organism evidence="4 5">
    <name type="scientific">Afipia felis</name>
    <name type="common">Cat scratch disease bacillus</name>
    <dbReference type="NCBI Taxonomy" id="1035"/>
    <lineage>
        <taxon>Bacteria</taxon>
        <taxon>Pseudomonadati</taxon>
        <taxon>Pseudomonadota</taxon>
        <taxon>Alphaproteobacteria</taxon>
        <taxon>Hyphomicrobiales</taxon>
        <taxon>Nitrobacteraceae</taxon>
        <taxon>Afipia</taxon>
    </lineage>
</organism>
<feature type="binding site" evidence="2">
    <location>
        <position position="226"/>
    </location>
    <ligand>
        <name>a divalent metal cation</name>
        <dbReference type="ChEBI" id="CHEBI:60240"/>
    </ligand>
</feature>
<dbReference type="PANTHER" id="PTHR47572">
    <property type="entry name" value="LIPOPROTEIN-RELATED"/>
    <property type="match status" value="1"/>
</dbReference>
<proteinExistence type="predicted"/>
<evidence type="ECO:0000313" key="4">
    <source>
        <dbReference type="EMBL" id="SUU86143.1"/>
    </source>
</evidence>
<dbReference type="AlphaFoldDB" id="A0A380WCP0"/>
<feature type="binding site" evidence="2">
    <location>
        <position position="45"/>
    </location>
    <ligand>
        <name>a divalent metal cation</name>
        <dbReference type="ChEBI" id="CHEBI:60240"/>
    </ligand>
</feature>
<feature type="active site" description="Proton donor/acceptor" evidence="1">
    <location>
        <position position="226"/>
    </location>
</feature>
<feature type="domain" description="SMP-30/Gluconolactonase/LRE-like region" evidence="3">
    <location>
        <begin position="45"/>
        <end position="284"/>
    </location>
</feature>